<feature type="coiled-coil region" evidence="1">
    <location>
        <begin position="46"/>
        <end position="102"/>
    </location>
</feature>
<gene>
    <name evidence="3" type="ORF">ACFQ1M_17440</name>
</gene>
<feature type="chain" id="PRO_5045889924" description="Outer membrane protein beta-barrel domain-containing protein" evidence="2">
    <location>
        <begin position="23"/>
        <end position="349"/>
    </location>
</feature>
<accession>A0ABW3D4C8</accession>
<evidence type="ECO:0000256" key="2">
    <source>
        <dbReference type="SAM" id="SignalP"/>
    </source>
</evidence>
<name>A0ABW3D4C8_9FLAO</name>
<protein>
    <recommendedName>
        <fullName evidence="5">Outer membrane protein beta-barrel domain-containing protein</fullName>
    </recommendedName>
</protein>
<evidence type="ECO:0008006" key="5">
    <source>
        <dbReference type="Google" id="ProtNLM"/>
    </source>
</evidence>
<sequence length="349" mass="41174">MKSITRYLVTLILALLTQWLSAQEITRETSIESLKEKKEVVYSEEREALKAKVEAINQQLDNNELTKDEADKRKREAAELHASNIENRIAIIDNKIALLERKQEIREEDDDEYVNIRFKVDDVFDWRSDKRKKRRYDRRTTSDLVVAIGFNNAIQEGVSFDDSDYKFAGSRFFELGWAWKTRVFDNSNWLRIKYGFSFQFNGLKPTQNRYFIEQGDQTVLAEFPFELRKSKFRRDNIVIPVHFEFGPSRKIEREEYFRYSTRRRFKMGIGGYAGFNMSTRQKLKYTQDGERVKEKIKRDYNTDGLIYGVSAYVAIGSVGIYGKYDLSPIFKNAVNEQRNISLGVRFDMD</sequence>
<keyword evidence="4" id="KW-1185">Reference proteome</keyword>
<keyword evidence="2" id="KW-0732">Signal</keyword>
<reference evidence="4" key="1">
    <citation type="journal article" date="2019" name="Int. J. Syst. Evol. Microbiol.">
        <title>The Global Catalogue of Microorganisms (GCM) 10K type strain sequencing project: providing services to taxonomists for standard genome sequencing and annotation.</title>
        <authorList>
            <consortium name="The Broad Institute Genomics Platform"/>
            <consortium name="The Broad Institute Genome Sequencing Center for Infectious Disease"/>
            <person name="Wu L."/>
            <person name="Ma J."/>
        </authorList>
    </citation>
    <scope>NUCLEOTIDE SEQUENCE [LARGE SCALE GENOMIC DNA]</scope>
    <source>
        <strain evidence="4">CCUG 62952</strain>
    </source>
</reference>
<organism evidence="3 4">
    <name type="scientific">Sungkyunkwania multivorans</name>
    <dbReference type="NCBI Taxonomy" id="1173618"/>
    <lineage>
        <taxon>Bacteria</taxon>
        <taxon>Pseudomonadati</taxon>
        <taxon>Bacteroidota</taxon>
        <taxon>Flavobacteriia</taxon>
        <taxon>Flavobacteriales</taxon>
        <taxon>Flavobacteriaceae</taxon>
        <taxon>Sungkyunkwania</taxon>
    </lineage>
</organism>
<feature type="signal peptide" evidence="2">
    <location>
        <begin position="1"/>
        <end position="22"/>
    </location>
</feature>
<evidence type="ECO:0000313" key="3">
    <source>
        <dbReference type="EMBL" id="MFD0864004.1"/>
    </source>
</evidence>
<evidence type="ECO:0000256" key="1">
    <source>
        <dbReference type="SAM" id="Coils"/>
    </source>
</evidence>
<dbReference type="EMBL" id="JBHTJH010000017">
    <property type="protein sequence ID" value="MFD0864004.1"/>
    <property type="molecule type" value="Genomic_DNA"/>
</dbReference>
<comment type="caution">
    <text evidence="3">The sequence shown here is derived from an EMBL/GenBank/DDBJ whole genome shotgun (WGS) entry which is preliminary data.</text>
</comment>
<evidence type="ECO:0000313" key="4">
    <source>
        <dbReference type="Proteomes" id="UP001596978"/>
    </source>
</evidence>
<keyword evidence="1" id="KW-0175">Coiled coil</keyword>
<proteinExistence type="predicted"/>
<dbReference type="RefSeq" id="WP_386410719.1">
    <property type="nucleotide sequence ID" value="NZ_JBHTJH010000017.1"/>
</dbReference>
<dbReference type="Proteomes" id="UP001596978">
    <property type="component" value="Unassembled WGS sequence"/>
</dbReference>